<dbReference type="STRING" id="1076935.U4L957"/>
<dbReference type="InterPro" id="IPR014748">
    <property type="entry name" value="Enoyl-CoA_hydra_C"/>
</dbReference>
<dbReference type="PANTHER" id="PTHR11941:SF171">
    <property type="entry name" value="SD19268P"/>
    <property type="match status" value="1"/>
</dbReference>
<dbReference type="InterPro" id="IPR001753">
    <property type="entry name" value="Enoyl-CoA_hydra/iso"/>
</dbReference>
<keyword evidence="5" id="KW-1185">Reference proteome</keyword>
<keyword evidence="2" id="KW-0456">Lyase</keyword>
<dbReference type="Gene3D" id="1.10.12.10">
    <property type="entry name" value="Lyase 2-enoyl-coa Hydratase, Chain A, domain 2"/>
    <property type="match status" value="1"/>
</dbReference>
<dbReference type="GO" id="GO:0005739">
    <property type="term" value="C:mitochondrion"/>
    <property type="evidence" value="ECO:0007669"/>
    <property type="project" value="TreeGrafter"/>
</dbReference>
<protein>
    <submittedName>
        <fullName evidence="4">Similar to Methylglutaconyl-CoA hydratase, mitochondrial acc. no. Q9JLZ3</fullName>
    </submittedName>
</protein>
<dbReference type="SUPFAM" id="SSF52096">
    <property type="entry name" value="ClpP/crotonase"/>
    <property type="match status" value="1"/>
</dbReference>
<reference evidence="4 5" key="1">
    <citation type="journal article" date="2013" name="PLoS Genet.">
        <title>The genome and development-dependent transcriptomes of Pyronema confluens: a window into fungal evolution.</title>
        <authorList>
            <person name="Traeger S."/>
            <person name="Altegoer F."/>
            <person name="Freitag M."/>
            <person name="Gabaldon T."/>
            <person name="Kempken F."/>
            <person name="Kumar A."/>
            <person name="Marcet-Houben M."/>
            <person name="Poggeler S."/>
            <person name="Stajich J.E."/>
            <person name="Nowrousian M."/>
        </authorList>
    </citation>
    <scope>NUCLEOTIDE SEQUENCE [LARGE SCALE GENOMIC DNA]</scope>
    <source>
        <strain evidence="5">CBS 100304</strain>
        <tissue evidence="4">Vegetative mycelium</tissue>
    </source>
</reference>
<evidence type="ECO:0000313" key="4">
    <source>
        <dbReference type="EMBL" id="CCX06659.1"/>
    </source>
</evidence>
<accession>U4L957</accession>
<evidence type="ECO:0000256" key="2">
    <source>
        <dbReference type="ARBA" id="ARBA00023239"/>
    </source>
</evidence>
<dbReference type="AlphaFoldDB" id="U4L957"/>
<dbReference type="PROSITE" id="PS00166">
    <property type="entry name" value="ENOYL_COA_HYDRATASE"/>
    <property type="match status" value="1"/>
</dbReference>
<dbReference type="OMA" id="YEQAHAW"/>
<dbReference type="Pfam" id="PF00378">
    <property type="entry name" value="ECH_1"/>
    <property type="match status" value="1"/>
</dbReference>
<evidence type="ECO:0000256" key="1">
    <source>
        <dbReference type="ARBA" id="ARBA00005254"/>
    </source>
</evidence>
<evidence type="ECO:0000313" key="5">
    <source>
        <dbReference type="Proteomes" id="UP000018144"/>
    </source>
</evidence>
<sequence>MRVSTHILRRLTFTARLPTLCRSYSAASPTSDPPIIENVIPAPHTGSIKVLLLSNPKSKNAISTGLLAALKKAVEPIASGEDVTTRALVIGSAVPGAFCAGADLKERRTMTPQQVKDFLDGLRGTLKTLESLPIPTISAISGLALGGGLELALATDLRVVSPSAQVGLPETRLGIIPGAGGTYRLPQLIGRSRALDIILSGRRVGAIEAVQIGLANRIVDIGMEDEGRTHTIDAAIEVAQEICLGGPIAVKVAKRVVTACAEEAENNGYLDVVGTKDRDEALLAFKEKRRPSFKGE</sequence>
<dbReference type="CDD" id="cd06558">
    <property type="entry name" value="crotonase-like"/>
    <property type="match status" value="1"/>
</dbReference>
<dbReference type="Gene3D" id="3.90.226.10">
    <property type="entry name" value="2-enoyl-CoA Hydratase, Chain A, domain 1"/>
    <property type="match status" value="1"/>
</dbReference>
<evidence type="ECO:0000256" key="3">
    <source>
        <dbReference type="RuleBase" id="RU003707"/>
    </source>
</evidence>
<dbReference type="PANTHER" id="PTHR11941">
    <property type="entry name" value="ENOYL-COA HYDRATASE-RELATED"/>
    <property type="match status" value="1"/>
</dbReference>
<dbReference type="FunFam" id="3.90.226.10:FF:000009">
    <property type="entry name" value="Carnitinyl-CoA dehydratase"/>
    <property type="match status" value="1"/>
</dbReference>
<organism evidence="4 5">
    <name type="scientific">Pyronema omphalodes (strain CBS 100304)</name>
    <name type="common">Pyronema confluens</name>
    <dbReference type="NCBI Taxonomy" id="1076935"/>
    <lineage>
        <taxon>Eukaryota</taxon>
        <taxon>Fungi</taxon>
        <taxon>Dikarya</taxon>
        <taxon>Ascomycota</taxon>
        <taxon>Pezizomycotina</taxon>
        <taxon>Pezizomycetes</taxon>
        <taxon>Pezizales</taxon>
        <taxon>Pyronemataceae</taxon>
        <taxon>Pyronema</taxon>
    </lineage>
</organism>
<dbReference type="GO" id="GO:0006635">
    <property type="term" value="P:fatty acid beta-oxidation"/>
    <property type="evidence" value="ECO:0007669"/>
    <property type="project" value="TreeGrafter"/>
</dbReference>
<dbReference type="InterPro" id="IPR029045">
    <property type="entry name" value="ClpP/crotonase-like_dom_sf"/>
</dbReference>
<dbReference type="OrthoDB" id="410701at2759"/>
<dbReference type="GO" id="GO:0016829">
    <property type="term" value="F:lyase activity"/>
    <property type="evidence" value="ECO:0007669"/>
    <property type="project" value="UniProtKB-KW"/>
</dbReference>
<dbReference type="EMBL" id="HF935304">
    <property type="protein sequence ID" value="CCX06659.1"/>
    <property type="molecule type" value="Genomic_DNA"/>
</dbReference>
<gene>
    <name evidence="4" type="ORF">PCON_06246</name>
</gene>
<comment type="similarity">
    <text evidence="1 3">Belongs to the enoyl-CoA hydratase/isomerase family.</text>
</comment>
<dbReference type="eggNOG" id="KOG1679">
    <property type="taxonomic scope" value="Eukaryota"/>
</dbReference>
<proteinExistence type="inferred from homology"/>
<name>U4L957_PYROM</name>
<dbReference type="Proteomes" id="UP000018144">
    <property type="component" value="Unassembled WGS sequence"/>
</dbReference>
<dbReference type="InterPro" id="IPR018376">
    <property type="entry name" value="Enoyl-CoA_hyd/isom_CS"/>
</dbReference>